<comment type="caution">
    <text evidence="2">The sequence shown here is derived from an EMBL/GenBank/DDBJ whole genome shotgun (WGS) entry which is preliminary data.</text>
</comment>
<proteinExistence type="predicted"/>
<keyword evidence="3" id="KW-1185">Reference proteome</keyword>
<feature type="region of interest" description="Disordered" evidence="1">
    <location>
        <begin position="53"/>
        <end position="81"/>
    </location>
</feature>
<evidence type="ECO:0000256" key="1">
    <source>
        <dbReference type="SAM" id="MobiDB-lite"/>
    </source>
</evidence>
<feature type="compositionally biased region" description="Polar residues" evidence="1">
    <location>
        <begin position="53"/>
        <end position="62"/>
    </location>
</feature>
<dbReference type="AlphaFoldDB" id="A0A1D3CVT5"/>
<accession>A0A1D3CVT5</accession>
<dbReference type="PROSITE" id="PS51257">
    <property type="entry name" value="PROKAR_LIPOPROTEIN"/>
    <property type="match status" value="1"/>
</dbReference>
<name>A0A1D3CVT5_9EIME</name>
<gene>
    <name evidence="2" type="ORF">cyc_05181</name>
</gene>
<dbReference type="EMBL" id="JROU02001765">
    <property type="protein sequence ID" value="OEH75309.1"/>
    <property type="molecule type" value="Genomic_DNA"/>
</dbReference>
<organism evidence="2 3">
    <name type="scientific">Cyclospora cayetanensis</name>
    <dbReference type="NCBI Taxonomy" id="88456"/>
    <lineage>
        <taxon>Eukaryota</taxon>
        <taxon>Sar</taxon>
        <taxon>Alveolata</taxon>
        <taxon>Apicomplexa</taxon>
        <taxon>Conoidasida</taxon>
        <taxon>Coccidia</taxon>
        <taxon>Eucoccidiorida</taxon>
        <taxon>Eimeriorina</taxon>
        <taxon>Eimeriidae</taxon>
        <taxon>Cyclospora</taxon>
    </lineage>
</organism>
<reference evidence="2 3" key="1">
    <citation type="journal article" date="2016" name="BMC Genomics">
        <title>Comparative genomics reveals Cyclospora cayetanensis possesses coccidia-like metabolism and invasion components but unique surface antigens.</title>
        <authorList>
            <person name="Liu S."/>
            <person name="Wang L."/>
            <person name="Zheng H."/>
            <person name="Xu Z."/>
            <person name="Roellig D.M."/>
            <person name="Li N."/>
            <person name="Frace M.A."/>
            <person name="Tang K."/>
            <person name="Arrowood M.J."/>
            <person name="Moss D.M."/>
            <person name="Zhang L."/>
            <person name="Feng Y."/>
            <person name="Xiao L."/>
        </authorList>
    </citation>
    <scope>NUCLEOTIDE SEQUENCE [LARGE SCALE GENOMIC DNA]</scope>
    <source>
        <strain evidence="2 3">CHN_HEN01</strain>
    </source>
</reference>
<dbReference type="VEuPathDB" id="ToxoDB:LOC34621582"/>
<dbReference type="VEuPathDB" id="ToxoDB:cyc_05181"/>
<dbReference type="Proteomes" id="UP000095192">
    <property type="component" value="Unassembled WGS sequence"/>
</dbReference>
<sequence>MRVAEIHRLSLRGSDGSYMVKIQHVNVVMAFTGCLQLGRVACREYKVRTGSYSNIAQESTESNPHEDGTHSNSKDSSAASA</sequence>
<feature type="compositionally biased region" description="Basic and acidic residues" evidence="1">
    <location>
        <begin position="63"/>
        <end position="73"/>
    </location>
</feature>
<evidence type="ECO:0000313" key="2">
    <source>
        <dbReference type="EMBL" id="OEH75309.1"/>
    </source>
</evidence>
<evidence type="ECO:0000313" key="3">
    <source>
        <dbReference type="Proteomes" id="UP000095192"/>
    </source>
</evidence>
<protein>
    <submittedName>
        <fullName evidence="2">Uncharacterized protein</fullName>
    </submittedName>
</protein>
<dbReference type="InParanoid" id="A0A1D3CVT5"/>